<reference evidence="2 3" key="1">
    <citation type="submission" date="2016-01" db="EMBL/GenBank/DDBJ databases">
        <title>Biosynthesis of antibiotic leucinostatins and their inhibition on Phytophthora in bio-control Purpureocillium lilacinum.</title>
        <authorList>
            <person name="Wang G."/>
            <person name="Liu Z."/>
            <person name="Lin R."/>
            <person name="Li E."/>
            <person name="Mao Z."/>
            <person name="Ling J."/>
            <person name="Yin W."/>
            <person name="Xie B."/>
        </authorList>
    </citation>
    <scope>NUCLEOTIDE SEQUENCE [LARGE SCALE GENOMIC DNA]</scope>
    <source>
        <strain evidence="2">PLBJ-1</strain>
    </source>
</reference>
<proteinExistence type="predicted"/>
<sequence length="59" mass="6602">MGQADEAIRDGNYSHQLEPASDDRLPTTTARYSTGDVITWLECRQPYLVEPTGHPALRT</sequence>
<accession>A0A179GHL1</accession>
<evidence type="ECO:0000313" key="2">
    <source>
        <dbReference type="EMBL" id="OAQ76968.1"/>
    </source>
</evidence>
<dbReference type="Proteomes" id="UP000078240">
    <property type="component" value="Unassembled WGS sequence"/>
</dbReference>
<comment type="caution">
    <text evidence="2">The sequence shown here is derived from an EMBL/GenBank/DDBJ whole genome shotgun (WGS) entry which is preliminary data.</text>
</comment>
<evidence type="ECO:0000313" key="3">
    <source>
        <dbReference type="Proteomes" id="UP000078240"/>
    </source>
</evidence>
<dbReference type="EMBL" id="LSBH01000006">
    <property type="protein sequence ID" value="OAQ76968.1"/>
    <property type="molecule type" value="Genomic_DNA"/>
</dbReference>
<protein>
    <submittedName>
        <fullName evidence="2">Uncharacterized protein</fullName>
    </submittedName>
</protein>
<organism evidence="2 3">
    <name type="scientific">Purpureocillium lilacinum</name>
    <name type="common">Paecilomyces lilacinus</name>
    <dbReference type="NCBI Taxonomy" id="33203"/>
    <lineage>
        <taxon>Eukaryota</taxon>
        <taxon>Fungi</taxon>
        <taxon>Dikarya</taxon>
        <taxon>Ascomycota</taxon>
        <taxon>Pezizomycotina</taxon>
        <taxon>Sordariomycetes</taxon>
        <taxon>Hypocreomycetidae</taxon>
        <taxon>Hypocreales</taxon>
        <taxon>Ophiocordycipitaceae</taxon>
        <taxon>Purpureocillium</taxon>
    </lineage>
</organism>
<evidence type="ECO:0000256" key="1">
    <source>
        <dbReference type="SAM" id="MobiDB-lite"/>
    </source>
</evidence>
<dbReference type="AlphaFoldDB" id="A0A179GHL1"/>
<feature type="region of interest" description="Disordered" evidence="1">
    <location>
        <begin position="1"/>
        <end position="29"/>
    </location>
</feature>
<name>A0A179GHL1_PURLI</name>
<gene>
    <name evidence="2" type="ORF">VFPBJ_07440</name>
</gene>